<dbReference type="EMBL" id="JACGWJ010000632">
    <property type="protein sequence ID" value="KAL0290285.1"/>
    <property type="molecule type" value="Genomic_DNA"/>
</dbReference>
<accession>A0AAW2J6T1</accession>
<protein>
    <submittedName>
        <fullName evidence="2">Uncharacterized protein</fullName>
    </submittedName>
</protein>
<dbReference type="AlphaFoldDB" id="A0AAW2J6T1"/>
<dbReference type="CDD" id="cd09272">
    <property type="entry name" value="RNase_HI_RT_Ty1"/>
    <property type="match status" value="1"/>
</dbReference>
<feature type="region of interest" description="Disordered" evidence="1">
    <location>
        <begin position="1"/>
        <end position="21"/>
    </location>
</feature>
<evidence type="ECO:0000256" key="1">
    <source>
        <dbReference type="SAM" id="MobiDB-lite"/>
    </source>
</evidence>
<gene>
    <name evidence="2" type="ORF">Sradi_7053400</name>
</gene>
<comment type="caution">
    <text evidence="2">The sequence shown here is derived from an EMBL/GenBank/DDBJ whole genome shotgun (WGS) entry which is preliminary data.</text>
</comment>
<reference evidence="2" key="1">
    <citation type="submission" date="2020-06" db="EMBL/GenBank/DDBJ databases">
        <authorList>
            <person name="Li T."/>
            <person name="Hu X."/>
            <person name="Zhang T."/>
            <person name="Song X."/>
            <person name="Zhang H."/>
            <person name="Dai N."/>
            <person name="Sheng W."/>
            <person name="Hou X."/>
            <person name="Wei L."/>
        </authorList>
    </citation>
    <scope>NUCLEOTIDE SEQUENCE</scope>
    <source>
        <strain evidence="2">G02</strain>
        <tissue evidence="2">Leaf</tissue>
    </source>
</reference>
<proteinExistence type="predicted"/>
<name>A0AAW2J6T1_SESRA</name>
<reference evidence="2" key="2">
    <citation type="journal article" date="2024" name="Plant">
        <title>Genomic evolution and insights into agronomic trait innovations of Sesamum species.</title>
        <authorList>
            <person name="Miao H."/>
            <person name="Wang L."/>
            <person name="Qu L."/>
            <person name="Liu H."/>
            <person name="Sun Y."/>
            <person name="Le M."/>
            <person name="Wang Q."/>
            <person name="Wei S."/>
            <person name="Zheng Y."/>
            <person name="Lin W."/>
            <person name="Duan Y."/>
            <person name="Cao H."/>
            <person name="Xiong S."/>
            <person name="Wang X."/>
            <person name="Wei L."/>
            <person name="Li C."/>
            <person name="Ma Q."/>
            <person name="Ju M."/>
            <person name="Zhao R."/>
            <person name="Li G."/>
            <person name="Mu C."/>
            <person name="Tian Q."/>
            <person name="Mei H."/>
            <person name="Zhang T."/>
            <person name="Gao T."/>
            <person name="Zhang H."/>
        </authorList>
    </citation>
    <scope>NUCLEOTIDE SEQUENCE</scope>
    <source>
        <strain evidence="2">G02</strain>
    </source>
</reference>
<evidence type="ECO:0000313" key="2">
    <source>
        <dbReference type="EMBL" id="KAL0290285.1"/>
    </source>
</evidence>
<organism evidence="2">
    <name type="scientific">Sesamum radiatum</name>
    <name type="common">Black benniseed</name>
    <dbReference type="NCBI Taxonomy" id="300843"/>
    <lineage>
        <taxon>Eukaryota</taxon>
        <taxon>Viridiplantae</taxon>
        <taxon>Streptophyta</taxon>
        <taxon>Embryophyta</taxon>
        <taxon>Tracheophyta</taxon>
        <taxon>Spermatophyta</taxon>
        <taxon>Magnoliopsida</taxon>
        <taxon>eudicotyledons</taxon>
        <taxon>Gunneridae</taxon>
        <taxon>Pentapetalae</taxon>
        <taxon>asterids</taxon>
        <taxon>lamiids</taxon>
        <taxon>Lamiales</taxon>
        <taxon>Pedaliaceae</taxon>
        <taxon>Sesamum</taxon>
    </lineage>
</organism>
<sequence length="116" mass="13525">MLASSRTMMMPNPSWKSSNQDITTDSTMKVEYIVTSEAAMEAVLIKNYIQKLGVVRSITEPVVIFCDNNRAIAPAKESRSHHRSKYILRLYHTLSLERWLEEVTFRWNESTQQKMQ</sequence>